<feature type="compositionally biased region" description="Polar residues" evidence="7">
    <location>
        <begin position="1"/>
        <end position="11"/>
    </location>
</feature>
<accession>A0ABQ7AMZ7</accession>
<keyword evidence="5" id="KW-0326">Glycosidase</keyword>
<proteinExistence type="inferred from homology"/>
<evidence type="ECO:0000256" key="2">
    <source>
        <dbReference type="ARBA" id="ARBA00008773"/>
    </source>
</evidence>
<evidence type="ECO:0000256" key="6">
    <source>
        <dbReference type="RuleBase" id="RU004335"/>
    </source>
</evidence>
<comment type="catalytic activity">
    <reaction evidence="1">
        <text>Hydrolysis of (1-&gt;3)-beta-D-glucosidic linkages in (1-&gt;3)-beta-D-glucans.</text>
        <dbReference type="EC" id="3.2.1.39"/>
    </reaction>
</comment>
<dbReference type="Pfam" id="PF00332">
    <property type="entry name" value="Glyco_hydro_17"/>
    <property type="match status" value="1"/>
</dbReference>
<dbReference type="SUPFAM" id="SSF51445">
    <property type="entry name" value="(Trans)glycosidases"/>
    <property type="match status" value="1"/>
</dbReference>
<sequence length="269" mass="30421">MAASSSSNSGHEITVKDTERRSSRNINSALLGSSSSSLTIHPEKLSSFYTLPKTPPCTFFSPSYLHPSYQNVSLKKKYMGKEKPSFTKPHMIRSLIDCSVAVHSNWWSTELGNNEVEQFDLYRYHQQQPRCFWNRLFHPLLVASPPDHHQEGEYPAAQIGVCYGRLGNPRPNPSDVVALYKQLNIKRMRIYDPDQHTLNALRNSNIELILDVPKTDLERIASSQGEAHVDPQQRQELRGCQIKVHHGRKRGGTVGASCEGSLPGHEKHR</sequence>
<comment type="similarity">
    <text evidence="2 6">Belongs to the glycosyl hydrolase 17 family.</text>
</comment>
<reference evidence="8 9" key="1">
    <citation type="journal article" date="2020" name="BMC Genomics">
        <title>Intraspecific diversification of the crop wild relative Brassica cretica Lam. using demographic model selection.</title>
        <authorList>
            <person name="Kioukis A."/>
            <person name="Michalopoulou V.A."/>
            <person name="Briers L."/>
            <person name="Pirintsos S."/>
            <person name="Studholme D.J."/>
            <person name="Pavlidis P."/>
            <person name="Sarris P.F."/>
        </authorList>
    </citation>
    <scope>NUCLEOTIDE SEQUENCE [LARGE SCALE GENOMIC DNA]</scope>
    <source>
        <strain evidence="9">cv. PFS-1207/04</strain>
    </source>
</reference>
<evidence type="ECO:0000313" key="9">
    <source>
        <dbReference type="Proteomes" id="UP000266723"/>
    </source>
</evidence>
<dbReference type="InterPro" id="IPR044965">
    <property type="entry name" value="Glyco_hydro_17_plant"/>
</dbReference>
<keyword evidence="4" id="KW-0378">Hydrolase</keyword>
<gene>
    <name evidence="8" type="ORF">DY000_02056485</name>
</gene>
<dbReference type="InterPro" id="IPR017853">
    <property type="entry name" value="GH"/>
</dbReference>
<feature type="region of interest" description="Disordered" evidence="7">
    <location>
        <begin position="1"/>
        <end position="26"/>
    </location>
</feature>
<evidence type="ECO:0000256" key="4">
    <source>
        <dbReference type="ARBA" id="ARBA00022801"/>
    </source>
</evidence>
<protein>
    <recommendedName>
        <fullName evidence="3">glucan endo-1,3-beta-D-glucosidase</fullName>
        <ecNumber evidence="3">3.2.1.39</ecNumber>
    </recommendedName>
</protein>
<evidence type="ECO:0000313" key="8">
    <source>
        <dbReference type="EMBL" id="KAF3498963.1"/>
    </source>
</evidence>
<comment type="caution">
    <text evidence="8">The sequence shown here is derived from an EMBL/GenBank/DDBJ whole genome shotgun (WGS) entry which is preliminary data.</text>
</comment>
<dbReference type="Proteomes" id="UP000266723">
    <property type="component" value="Unassembled WGS sequence"/>
</dbReference>
<name>A0ABQ7AMZ7_BRACR</name>
<dbReference type="InterPro" id="IPR000490">
    <property type="entry name" value="Glyco_hydro_17"/>
</dbReference>
<dbReference type="Gene3D" id="3.20.20.80">
    <property type="entry name" value="Glycosidases"/>
    <property type="match status" value="1"/>
</dbReference>
<organism evidence="8 9">
    <name type="scientific">Brassica cretica</name>
    <name type="common">Mustard</name>
    <dbReference type="NCBI Taxonomy" id="69181"/>
    <lineage>
        <taxon>Eukaryota</taxon>
        <taxon>Viridiplantae</taxon>
        <taxon>Streptophyta</taxon>
        <taxon>Embryophyta</taxon>
        <taxon>Tracheophyta</taxon>
        <taxon>Spermatophyta</taxon>
        <taxon>Magnoliopsida</taxon>
        <taxon>eudicotyledons</taxon>
        <taxon>Gunneridae</taxon>
        <taxon>Pentapetalae</taxon>
        <taxon>rosids</taxon>
        <taxon>malvids</taxon>
        <taxon>Brassicales</taxon>
        <taxon>Brassicaceae</taxon>
        <taxon>Brassiceae</taxon>
        <taxon>Brassica</taxon>
    </lineage>
</organism>
<evidence type="ECO:0000256" key="7">
    <source>
        <dbReference type="SAM" id="MobiDB-lite"/>
    </source>
</evidence>
<keyword evidence="9" id="KW-1185">Reference proteome</keyword>
<evidence type="ECO:0000256" key="1">
    <source>
        <dbReference type="ARBA" id="ARBA00000382"/>
    </source>
</evidence>
<dbReference type="EMBL" id="QGKV02002055">
    <property type="protein sequence ID" value="KAF3498963.1"/>
    <property type="molecule type" value="Genomic_DNA"/>
</dbReference>
<evidence type="ECO:0000256" key="5">
    <source>
        <dbReference type="ARBA" id="ARBA00023295"/>
    </source>
</evidence>
<evidence type="ECO:0000256" key="3">
    <source>
        <dbReference type="ARBA" id="ARBA00012780"/>
    </source>
</evidence>
<dbReference type="EC" id="3.2.1.39" evidence="3"/>
<dbReference type="PANTHER" id="PTHR32227">
    <property type="entry name" value="GLUCAN ENDO-1,3-BETA-GLUCOSIDASE BG1-RELATED-RELATED"/>
    <property type="match status" value="1"/>
</dbReference>
<feature type="region of interest" description="Disordered" evidence="7">
    <location>
        <begin position="248"/>
        <end position="269"/>
    </location>
</feature>
<feature type="compositionally biased region" description="Basic and acidic residues" evidence="7">
    <location>
        <begin position="13"/>
        <end position="22"/>
    </location>
</feature>